<dbReference type="KEGG" id="bsan:CHH28_09175"/>
<keyword evidence="1" id="KW-0812">Transmembrane</keyword>
<keyword evidence="1" id="KW-0472">Membrane</keyword>
<evidence type="ECO:0000313" key="2">
    <source>
        <dbReference type="EMBL" id="ASP38841.1"/>
    </source>
</evidence>
<keyword evidence="3" id="KW-1185">Reference proteome</keyword>
<accession>A0A222FKC8</accession>
<dbReference type="RefSeq" id="WP_094060027.1">
    <property type="nucleotide sequence ID" value="NZ_CP022530.1"/>
</dbReference>
<gene>
    <name evidence="2" type="ORF">CHH28_09175</name>
</gene>
<dbReference type="Proteomes" id="UP000202440">
    <property type="component" value="Chromosome"/>
</dbReference>
<evidence type="ECO:0000256" key="1">
    <source>
        <dbReference type="SAM" id="Phobius"/>
    </source>
</evidence>
<sequence length="137" mass="15614">MKAQRGSGAIGFMMLLPVLMVVILTSLEVGRVLLIRALLIEGVADSSRMLQLSEPLATSAELQQRWQQWAQDMPLLSAVQLQQLDYQAYASAGHVREQNEGDDPHTLALRWRFDIELLSRQSIALQLQRHVIWERRP</sequence>
<keyword evidence="1" id="KW-1133">Transmembrane helix</keyword>
<reference evidence="2 3" key="1">
    <citation type="submission" date="2017-07" db="EMBL/GenBank/DDBJ databases">
        <title>Annotated genome sequence of Bacterioplanes sanyensis isolated from Red Sea.</title>
        <authorList>
            <person name="Rehman Z.U."/>
        </authorList>
    </citation>
    <scope>NUCLEOTIDE SEQUENCE [LARGE SCALE GENOMIC DNA]</scope>
    <source>
        <strain evidence="2 3">NV9</strain>
    </source>
</reference>
<dbReference type="AlphaFoldDB" id="A0A222FKC8"/>
<organism evidence="2 3">
    <name type="scientific">Bacterioplanes sanyensis</name>
    <dbReference type="NCBI Taxonomy" id="1249553"/>
    <lineage>
        <taxon>Bacteria</taxon>
        <taxon>Pseudomonadati</taxon>
        <taxon>Pseudomonadota</taxon>
        <taxon>Gammaproteobacteria</taxon>
        <taxon>Oceanospirillales</taxon>
        <taxon>Oceanospirillaceae</taxon>
        <taxon>Bacterioplanes</taxon>
    </lineage>
</organism>
<name>A0A222FKC8_9GAMM</name>
<feature type="transmembrane region" description="Helical" evidence="1">
    <location>
        <begin position="6"/>
        <end position="27"/>
    </location>
</feature>
<protein>
    <submittedName>
        <fullName evidence="2">Uncharacterized protein</fullName>
    </submittedName>
</protein>
<evidence type="ECO:0000313" key="3">
    <source>
        <dbReference type="Proteomes" id="UP000202440"/>
    </source>
</evidence>
<proteinExistence type="predicted"/>
<dbReference type="EMBL" id="CP022530">
    <property type="protein sequence ID" value="ASP38841.1"/>
    <property type="molecule type" value="Genomic_DNA"/>
</dbReference>